<comment type="subcellular location">
    <subcellularLocation>
        <location evidence="1">Membrane</location>
        <topology evidence="1">Multi-pass membrane protein</topology>
    </subcellularLocation>
</comment>
<proteinExistence type="predicted"/>
<comment type="caution">
    <text evidence="7">The sequence shown here is derived from an EMBL/GenBank/DDBJ whole genome shotgun (WGS) entry which is preliminary data.</text>
</comment>
<feature type="transmembrane region" description="Helical" evidence="6">
    <location>
        <begin position="124"/>
        <end position="156"/>
    </location>
</feature>
<feature type="compositionally biased region" description="Gly residues" evidence="5">
    <location>
        <begin position="454"/>
        <end position="464"/>
    </location>
</feature>
<evidence type="ECO:0000256" key="3">
    <source>
        <dbReference type="ARBA" id="ARBA00022989"/>
    </source>
</evidence>
<dbReference type="InterPro" id="IPR001807">
    <property type="entry name" value="ClC"/>
</dbReference>
<evidence type="ECO:0000256" key="2">
    <source>
        <dbReference type="ARBA" id="ARBA00022692"/>
    </source>
</evidence>
<feature type="compositionally biased region" description="Pro residues" evidence="5">
    <location>
        <begin position="441"/>
        <end position="451"/>
    </location>
</feature>
<dbReference type="PRINTS" id="PR00762">
    <property type="entry name" value="CLCHANNEL"/>
</dbReference>
<dbReference type="InterPro" id="IPR014743">
    <property type="entry name" value="Cl-channel_core"/>
</dbReference>
<feature type="transmembrane region" description="Helical" evidence="6">
    <location>
        <begin position="349"/>
        <end position="374"/>
    </location>
</feature>
<evidence type="ECO:0000256" key="4">
    <source>
        <dbReference type="ARBA" id="ARBA00023136"/>
    </source>
</evidence>
<feature type="transmembrane region" description="Helical" evidence="6">
    <location>
        <begin position="286"/>
        <end position="304"/>
    </location>
</feature>
<keyword evidence="3 6" id="KW-1133">Transmembrane helix</keyword>
<dbReference type="EMBL" id="BAAALF010000011">
    <property type="protein sequence ID" value="GAA1222740.1"/>
    <property type="molecule type" value="Genomic_DNA"/>
</dbReference>
<dbReference type="PANTHER" id="PTHR43427">
    <property type="entry name" value="CHLORIDE CHANNEL PROTEIN CLC-E"/>
    <property type="match status" value="1"/>
</dbReference>
<dbReference type="SUPFAM" id="SSF81340">
    <property type="entry name" value="Clc chloride channel"/>
    <property type="match status" value="1"/>
</dbReference>
<feature type="transmembrane region" description="Helical" evidence="6">
    <location>
        <begin position="29"/>
        <end position="51"/>
    </location>
</feature>
<dbReference type="CDD" id="cd00400">
    <property type="entry name" value="Voltage_gated_ClC"/>
    <property type="match status" value="1"/>
</dbReference>
<name>A0ABN1VTJ8_9ACTN</name>
<evidence type="ECO:0000313" key="8">
    <source>
        <dbReference type="Proteomes" id="UP001500037"/>
    </source>
</evidence>
<feature type="transmembrane region" description="Helical" evidence="6">
    <location>
        <begin position="176"/>
        <end position="195"/>
    </location>
</feature>
<keyword evidence="8" id="KW-1185">Reference proteome</keyword>
<accession>A0ABN1VTJ8</accession>
<evidence type="ECO:0000256" key="5">
    <source>
        <dbReference type="SAM" id="MobiDB-lite"/>
    </source>
</evidence>
<sequence>MTSSNEQAADAANAALLADPFGPLRTKGYLMLLVIAAVLGVVLSAGAYGFLQLVDKFQHAVYTDLPQGLGFRSTPTWWPLPLLAVAGVLVALTVQYLPGNGGHQPAEGLKTHGGTATGRELPGILIAALLSLGLGAVIGPEAPLISLGGGLALYAFRLLKPDADARTQAVVAASGSFAAISALLGSPLLGAFLLMEASGLGGPMLGIVLLPGLLASGVGSLIFTGLGSFTGVSAGSLVIPSLPPVDRPDIAQFGWALAIGVAAALLGTAIHRLALGLQPRVNRRRLLMTPLMGLVTAGVAIAYVEGTGHPLTDVLFSGQSDLPQLLLHAGDYTAGALTLLVACKGIGYVVCLAAFRGGPIFPALFVGAAGGIAVSHLPGLPFVTGAAMGMGALVVAMLRLPMTSVLLATLLLGADGVTVMPLVIVAVVVCHVTASRLNRPAPVPAPTPGPVTDPGGGSVGTAAT</sequence>
<protein>
    <submittedName>
        <fullName evidence="7">Chloride channel protein</fullName>
    </submittedName>
</protein>
<feature type="transmembrane region" description="Helical" evidence="6">
    <location>
        <begin position="250"/>
        <end position="274"/>
    </location>
</feature>
<dbReference type="Gene3D" id="1.10.3080.10">
    <property type="entry name" value="Clc chloride channel"/>
    <property type="match status" value="1"/>
</dbReference>
<evidence type="ECO:0000256" key="1">
    <source>
        <dbReference type="ARBA" id="ARBA00004141"/>
    </source>
</evidence>
<organism evidence="7 8">
    <name type="scientific">Kitasatospora nipponensis</name>
    <dbReference type="NCBI Taxonomy" id="258049"/>
    <lineage>
        <taxon>Bacteria</taxon>
        <taxon>Bacillati</taxon>
        <taxon>Actinomycetota</taxon>
        <taxon>Actinomycetes</taxon>
        <taxon>Kitasatosporales</taxon>
        <taxon>Streptomycetaceae</taxon>
        <taxon>Kitasatospora</taxon>
    </lineage>
</organism>
<keyword evidence="4 6" id="KW-0472">Membrane</keyword>
<reference evidence="7 8" key="1">
    <citation type="journal article" date="2019" name="Int. J. Syst. Evol. Microbiol.">
        <title>The Global Catalogue of Microorganisms (GCM) 10K type strain sequencing project: providing services to taxonomists for standard genome sequencing and annotation.</title>
        <authorList>
            <consortium name="The Broad Institute Genomics Platform"/>
            <consortium name="The Broad Institute Genome Sequencing Center for Infectious Disease"/>
            <person name="Wu L."/>
            <person name="Ma J."/>
        </authorList>
    </citation>
    <scope>NUCLEOTIDE SEQUENCE [LARGE SCALE GENOMIC DNA]</scope>
    <source>
        <strain evidence="7 8">JCM 13004</strain>
    </source>
</reference>
<feature type="transmembrane region" description="Helical" evidence="6">
    <location>
        <begin position="405"/>
        <end position="429"/>
    </location>
</feature>
<evidence type="ECO:0000256" key="6">
    <source>
        <dbReference type="SAM" id="Phobius"/>
    </source>
</evidence>
<dbReference type="Pfam" id="PF00654">
    <property type="entry name" value="Voltage_CLC"/>
    <property type="match status" value="1"/>
</dbReference>
<feature type="region of interest" description="Disordered" evidence="5">
    <location>
        <begin position="441"/>
        <end position="464"/>
    </location>
</feature>
<dbReference type="Proteomes" id="UP001500037">
    <property type="component" value="Unassembled WGS sequence"/>
</dbReference>
<evidence type="ECO:0000313" key="7">
    <source>
        <dbReference type="EMBL" id="GAA1222740.1"/>
    </source>
</evidence>
<keyword evidence="2 6" id="KW-0812">Transmembrane</keyword>
<feature type="transmembrane region" description="Helical" evidence="6">
    <location>
        <begin position="77"/>
        <end position="97"/>
    </location>
</feature>
<dbReference type="InterPro" id="IPR050368">
    <property type="entry name" value="ClC-type_chloride_channel"/>
</dbReference>
<feature type="transmembrane region" description="Helical" evidence="6">
    <location>
        <begin position="207"/>
        <end position="230"/>
    </location>
</feature>
<gene>
    <name evidence="7" type="ORF">GCM10009665_11200</name>
</gene>